<accession>A0A117QCJ2</accession>
<keyword evidence="3" id="KW-1185">Reference proteome</keyword>
<dbReference type="GeneID" id="96279878"/>
<dbReference type="Pfam" id="PF14028">
    <property type="entry name" value="Lant_dehydr_C"/>
    <property type="match status" value="1"/>
</dbReference>
<dbReference type="Proteomes" id="UP000053398">
    <property type="component" value="Unassembled WGS sequence"/>
</dbReference>
<dbReference type="NCBIfam" id="NF045556">
    <property type="entry name" value="TbtD_PbtD_pyrid"/>
    <property type="match status" value="1"/>
</dbReference>
<reference evidence="2 3" key="1">
    <citation type="submission" date="2015-10" db="EMBL/GenBank/DDBJ databases">
        <title>Draft genome sequence of Streptomyces corchorusii DSM 40340, type strain for the species Streptomyces corchorusii.</title>
        <authorList>
            <person name="Ruckert C."/>
            <person name="Winkler A."/>
            <person name="Kalinowski J."/>
            <person name="Kampfer P."/>
            <person name="Glaeser S."/>
        </authorList>
    </citation>
    <scope>NUCLEOTIDE SEQUENCE [LARGE SCALE GENOMIC DNA]</scope>
    <source>
        <strain evidence="2 3">DSM 40340</strain>
    </source>
</reference>
<gene>
    <name evidence="2" type="ORF">AQJ11_28785</name>
</gene>
<dbReference type="AlphaFoldDB" id="A0A117QCJ2"/>
<evidence type="ECO:0000313" key="2">
    <source>
        <dbReference type="EMBL" id="KUN20818.1"/>
    </source>
</evidence>
<comment type="caution">
    <text evidence="2">The sequence shown here is derived from an EMBL/GenBank/DDBJ whole genome shotgun (WGS) entry which is preliminary data.</text>
</comment>
<dbReference type="InterPro" id="IPR023809">
    <property type="entry name" value="Thiopep_bacteriocin_synth_dom"/>
</dbReference>
<name>A0A117QCJ2_STRCK</name>
<proteinExistence type="predicted"/>
<dbReference type="RefSeq" id="WP_059265103.1">
    <property type="nucleotide sequence ID" value="NZ_KQ948362.1"/>
</dbReference>
<dbReference type="EMBL" id="LMWP01000033">
    <property type="protein sequence ID" value="KUN20818.1"/>
    <property type="molecule type" value="Genomic_DNA"/>
</dbReference>
<evidence type="ECO:0000313" key="3">
    <source>
        <dbReference type="Proteomes" id="UP000053398"/>
    </source>
</evidence>
<dbReference type="InterPro" id="IPR054643">
    <property type="entry name" value="TbtD_PbtD_pyrid"/>
</dbReference>
<sequence length="411" mass="45778">MNGTAGSSWYSLHVHHHDEEAEPELVLRAVRPAFEAVAPWAEAAWFGRHWLRGPHLRLNFRCRGTDWEERVRPTVTGIVTDYLRARPSAARLDEGALAPVHARLAELEMETGPRHPWVPDNTVLERPYDHRLPVLESLRASELLAGFLSDTNGQAFRAYERVRAGGALSLLALDLMWTTTSVAAVPFTTGGEPIERGFLSLRSHADAFLSRTRDPVAVRAAFDDRFRRQETVLCERLRSVEAALSDGATEGDGADRSDRSDRSEAVGDVVPFVTEWAAAVRHHQRIAHPLLASGEVSMGGAARAPRMPTRRTSEFHAVLRSDHGHEDFVRTDDWFASFRLMMNYLYLHLNRLGLKPVDRALLCHLAALTVEAVHGVDAVDSFQRYVASVDPSSERPEWRRIGEAWAAGGAG</sequence>
<organism evidence="2 3">
    <name type="scientific">Streptomyces corchorusii</name>
    <name type="common">Streptomyces chibaensis</name>
    <dbReference type="NCBI Taxonomy" id="1903"/>
    <lineage>
        <taxon>Bacteria</taxon>
        <taxon>Bacillati</taxon>
        <taxon>Actinomycetota</taxon>
        <taxon>Actinomycetes</taxon>
        <taxon>Kitasatosporales</taxon>
        <taxon>Streptomycetaceae</taxon>
        <taxon>Streptomyces</taxon>
    </lineage>
</organism>
<feature type="domain" description="Thiopeptide-type bacteriocin biosynthesis" evidence="1">
    <location>
        <begin position="9"/>
        <end position="368"/>
    </location>
</feature>
<evidence type="ECO:0000259" key="1">
    <source>
        <dbReference type="Pfam" id="PF14028"/>
    </source>
</evidence>
<protein>
    <recommendedName>
        <fullName evidence="1">Thiopeptide-type bacteriocin biosynthesis domain-containing protein</fullName>
    </recommendedName>
</protein>